<dbReference type="AlphaFoldDB" id="A0A914Y5N9"/>
<evidence type="ECO:0000313" key="5">
    <source>
        <dbReference type="WBParaSite" id="PSU_v2.g15514.t1"/>
    </source>
</evidence>
<reference evidence="5" key="1">
    <citation type="submission" date="2022-11" db="UniProtKB">
        <authorList>
            <consortium name="WormBaseParasite"/>
        </authorList>
    </citation>
    <scope>IDENTIFICATION</scope>
</reference>
<keyword evidence="4" id="KW-1185">Reference proteome</keyword>
<proteinExistence type="inferred from homology"/>
<dbReference type="Gene3D" id="2.170.260.10">
    <property type="entry name" value="paz domain"/>
    <property type="match status" value="1"/>
</dbReference>
<feature type="domain" description="PAZ" evidence="2">
    <location>
        <begin position="56"/>
        <end position="165"/>
    </location>
</feature>
<dbReference type="InterPro" id="IPR036397">
    <property type="entry name" value="RNaseH_sf"/>
</dbReference>
<dbReference type="InterPro" id="IPR003100">
    <property type="entry name" value="PAZ_dom"/>
</dbReference>
<dbReference type="Pfam" id="PF02170">
    <property type="entry name" value="PAZ"/>
    <property type="match status" value="1"/>
</dbReference>
<dbReference type="Pfam" id="PF02171">
    <property type="entry name" value="Piwi"/>
    <property type="match status" value="1"/>
</dbReference>
<comment type="similarity">
    <text evidence="1">Belongs to the argonaute family.</text>
</comment>
<dbReference type="SUPFAM" id="SSF53098">
    <property type="entry name" value="Ribonuclease H-like"/>
    <property type="match status" value="1"/>
</dbReference>
<dbReference type="Gene3D" id="3.30.420.10">
    <property type="entry name" value="Ribonuclease H-like superfamily/Ribonuclease H"/>
    <property type="match status" value="1"/>
</dbReference>
<dbReference type="InterPro" id="IPR036085">
    <property type="entry name" value="PAZ_dom_sf"/>
</dbReference>
<dbReference type="PROSITE" id="PS50822">
    <property type="entry name" value="PIWI"/>
    <property type="match status" value="1"/>
</dbReference>
<dbReference type="Proteomes" id="UP000887577">
    <property type="component" value="Unplaced"/>
</dbReference>
<dbReference type="SMART" id="SM00949">
    <property type="entry name" value="PAZ"/>
    <property type="match status" value="1"/>
</dbReference>
<dbReference type="CDD" id="cd02846">
    <property type="entry name" value="PAZ_argonaute_like"/>
    <property type="match status" value="1"/>
</dbReference>
<dbReference type="WBParaSite" id="PSU_v2.g15514.t1">
    <property type="protein sequence ID" value="PSU_v2.g15514.t1"/>
    <property type="gene ID" value="PSU_v2.g15514"/>
</dbReference>
<accession>A0A914Y5N9</accession>
<dbReference type="SUPFAM" id="SSF101690">
    <property type="entry name" value="PAZ domain"/>
    <property type="match status" value="1"/>
</dbReference>
<evidence type="ECO:0000259" key="2">
    <source>
        <dbReference type="PROSITE" id="PS50821"/>
    </source>
</evidence>
<name>A0A914Y5N9_9BILA</name>
<protein>
    <submittedName>
        <fullName evidence="5">Piwi domain-containing protein</fullName>
    </submittedName>
</protein>
<dbReference type="SMART" id="SM00950">
    <property type="entry name" value="Piwi"/>
    <property type="match status" value="1"/>
</dbReference>
<dbReference type="Gene3D" id="3.40.50.2300">
    <property type="match status" value="1"/>
</dbReference>
<dbReference type="InterPro" id="IPR012337">
    <property type="entry name" value="RNaseH-like_sf"/>
</dbReference>
<sequence length="699" mass="79076">MYRKESNIQVDRDQKYVIKEGVQKGARAIATETGGSSELMLQIDSKKAAFYTGLNLVQFIFESNYNWREHDIENSANWKKIIGQLRNLAVETIHLEKNRKFNVAAITKYSAADSFFPLKEGGEMSVAQYYAKKNRPLKFPNFPCIMESKNNKSSLFPLELLKVMDGQRVPLNKIPGTLTQFMIRQCQQKPADLTQQIISEADQLEFHNSNEWLKRAGIRFVESQKFVKTQAKELPPPAINYGNKQLQLQSSLAIIARDTHTAKNFGERIVTMSKQLGMLIDQWNPIELYTENDTTAIEELCNNLMKRNYTFLFFIADSAQVHSSIKFAEIHDKIPTQQMKIESTKKGADTTKNIIMKFNAKAGGKNHAIVSNPGLKTKEGGIETVDFVQSILQTALVIGLEMSHPPKVRIDQFSKVQGHEPTCVGIAGTIDRNANCQSGGYFYQNGGSFIIDAQKLSEKVIDMIKEYFLRNQFYPSYLIIYRSGLSEGQFAEVDDKECQVMKKIIFSFYEQLMLPPPKISVIAVQRKTNYRLFKPVKDLEQYIGSKTPAFIQNVTPGTTITQRGTNPECKEFIMVAQKALLGTAKPIVGTVIFDYPPFSTNIEQIANLSNSLCYMHEICTSAISIPAPLKSAEQLAKRGKNNWVHWLKKSNVEDDTSSVASSIKQLTKEDVENFKAQASAWFDDLSKDLQVVIKSKFWA</sequence>
<dbReference type="GO" id="GO:0003723">
    <property type="term" value="F:RNA binding"/>
    <property type="evidence" value="ECO:0007669"/>
    <property type="project" value="InterPro"/>
</dbReference>
<evidence type="ECO:0000313" key="4">
    <source>
        <dbReference type="Proteomes" id="UP000887577"/>
    </source>
</evidence>
<dbReference type="InterPro" id="IPR003165">
    <property type="entry name" value="Piwi"/>
</dbReference>
<evidence type="ECO:0000256" key="1">
    <source>
        <dbReference type="RuleBase" id="RU361178"/>
    </source>
</evidence>
<evidence type="ECO:0000259" key="3">
    <source>
        <dbReference type="PROSITE" id="PS50822"/>
    </source>
</evidence>
<organism evidence="4 5">
    <name type="scientific">Panagrolaimus superbus</name>
    <dbReference type="NCBI Taxonomy" id="310955"/>
    <lineage>
        <taxon>Eukaryota</taxon>
        <taxon>Metazoa</taxon>
        <taxon>Ecdysozoa</taxon>
        <taxon>Nematoda</taxon>
        <taxon>Chromadorea</taxon>
        <taxon>Rhabditida</taxon>
        <taxon>Tylenchina</taxon>
        <taxon>Panagrolaimomorpha</taxon>
        <taxon>Panagrolaimoidea</taxon>
        <taxon>Panagrolaimidae</taxon>
        <taxon>Panagrolaimus</taxon>
    </lineage>
</organism>
<dbReference type="PROSITE" id="PS50821">
    <property type="entry name" value="PAZ"/>
    <property type="match status" value="1"/>
</dbReference>
<feature type="domain" description="Piwi" evidence="3">
    <location>
        <begin position="334"/>
        <end position="644"/>
    </location>
</feature>
<dbReference type="PANTHER" id="PTHR22891">
    <property type="entry name" value="EUKARYOTIC TRANSLATION INITIATION FACTOR 2C"/>
    <property type="match status" value="1"/>
</dbReference>